<feature type="domain" description="Aspartate/ornithine carbamoyltransferase Asp/Orn-binding" evidence="8">
    <location>
        <begin position="146"/>
        <end position="295"/>
    </location>
</feature>
<dbReference type="Pfam" id="PF02729">
    <property type="entry name" value="OTCace_N"/>
    <property type="match status" value="1"/>
</dbReference>
<dbReference type="FunFam" id="3.40.50.1370:FF:000002">
    <property type="entry name" value="Aspartate carbamoyltransferase 2"/>
    <property type="match status" value="1"/>
</dbReference>
<feature type="binding site" evidence="7">
    <location>
        <position position="78"/>
    </location>
    <ligand>
        <name>L-aspartate</name>
        <dbReference type="ChEBI" id="CHEBI:29991"/>
    </ligand>
</feature>
<dbReference type="InterPro" id="IPR006132">
    <property type="entry name" value="Asp/Orn_carbamoyltranf_P-bd"/>
</dbReference>
<evidence type="ECO:0000256" key="1">
    <source>
        <dbReference type="ARBA" id="ARBA00004852"/>
    </source>
</evidence>
<dbReference type="HAMAP" id="MF_00001">
    <property type="entry name" value="Asp_carb_tr"/>
    <property type="match status" value="1"/>
</dbReference>
<comment type="caution">
    <text evidence="10">The sequence shown here is derived from an EMBL/GenBank/DDBJ whole genome shotgun (WGS) entry which is preliminary data.</text>
</comment>
<dbReference type="InterPro" id="IPR006130">
    <property type="entry name" value="Asp/Orn_carbamoylTrfase"/>
</dbReference>
<dbReference type="GO" id="GO:0006207">
    <property type="term" value="P:'de novo' pyrimidine nucleobase biosynthetic process"/>
    <property type="evidence" value="ECO:0007669"/>
    <property type="project" value="InterPro"/>
</dbReference>
<evidence type="ECO:0000256" key="5">
    <source>
        <dbReference type="ARBA" id="ARBA00043884"/>
    </source>
</evidence>
<dbReference type="NCBIfam" id="TIGR00670">
    <property type="entry name" value="asp_carb_tr"/>
    <property type="match status" value="1"/>
</dbReference>
<evidence type="ECO:0000256" key="6">
    <source>
        <dbReference type="ARBA" id="ARBA00048859"/>
    </source>
</evidence>
<dbReference type="PROSITE" id="PS00097">
    <property type="entry name" value="CARBAMOYLTRANSFERASE"/>
    <property type="match status" value="1"/>
</dbReference>
<dbReference type="Gene3D" id="3.40.50.1370">
    <property type="entry name" value="Aspartate/ornithine carbamoyltransferase"/>
    <property type="match status" value="2"/>
</dbReference>
<feature type="binding site" evidence="7">
    <location>
        <position position="261"/>
    </location>
    <ligand>
        <name>carbamoyl phosphate</name>
        <dbReference type="ChEBI" id="CHEBI:58228"/>
    </ligand>
</feature>
<evidence type="ECO:0000256" key="2">
    <source>
        <dbReference type="ARBA" id="ARBA00008896"/>
    </source>
</evidence>
<dbReference type="NCBIfam" id="NF002032">
    <property type="entry name" value="PRK00856.1"/>
    <property type="match status" value="1"/>
</dbReference>
<feature type="binding site" evidence="7">
    <location>
        <position position="49"/>
    </location>
    <ligand>
        <name>carbamoyl phosphate</name>
        <dbReference type="ChEBI" id="CHEBI:58228"/>
    </ligand>
</feature>
<evidence type="ECO:0000259" key="9">
    <source>
        <dbReference type="Pfam" id="PF02729"/>
    </source>
</evidence>
<proteinExistence type="inferred from homology"/>
<dbReference type="EMBL" id="PFBM01000005">
    <property type="protein sequence ID" value="PIR82781.1"/>
    <property type="molecule type" value="Genomic_DNA"/>
</dbReference>
<dbReference type="GO" id="GO:0016597">
    <property type="term" value="F:amino acid binding"/>
    <property type="evidence" value="ECO:0007669"/>
    <property type="project" value="InterPro"/>
</dbReference>
<reference evidence="11" key="1">
    <citation type="submission" date="2017-09" db="EMBL/GenBank/DDBJ databases">
        <title>Depth-based differentiation of microbial function through sediment-hosted aquifers and enrichment of novel symbionts in the deep terrestrial subsurface.</title>
        <authorList>
            <person name="Probst A.J."/>
            <person name="Ladd B."/>
            <person name="Jarett J.K."/>
            <person name="Geller-Mcgrath D.E."/>
            <person name="Sieber C.M.K."/>
            <person name="Emerson J.B."/>
            <person name="Anantharaman K."/>
            <person name="Thomas B.C."/>
            <person name="Malmstrom R."/>
            <person name="Stieglmeier M."/>
            <person name="Klingl A."/>
            <person name="Woyke T."/>
            <person name="Ryan C.M."/>
            <person name="Banfield J.F."/>
        </authorList>
    </citation>
    <scope>NUCLEOTIDE SEQUENCE [LARGE SCALE GENOMIC DNA]</scope>
</reference>
<feature type="binding site" evidence="7">
    <location>
        <position position="99"/>
    </location>
    <ligand>
        <name>carbamoyl phosphate</name>
        <dbReference type="ChEBI" id="CHEBI:58228"/>
    </ligand>
</feature>
<evidence type="ECO:0000256" key="4">
    <source>
        <dbReference type="ARBA" id="ARBA00022975"/>
    </source>
</evidence>
<accession>A0A2H0U8P1</accession>
<evidence type="ECO:0000256" key="3">
    <source>
        <dbReference type="ARBA" id="ARBA00022679"/>
    </source>
</evidence>
<evidence type="ECO:0000313" key="11">
    <source>
        <dbReference type="Proteomes" id="UP000231379"/>
    </source>
</evidence>
<feature type="binding site" evidence="7">
    <location>
        <position position="160"/>
    </location>
    <ligand>
        <name>L-aspartate</name>
        <dbReference type="ChEBI" id="CHEBI:29991"/>
    </ligand>
</feature>
<dbReference type="UniPathway" id="UPA00070">
    <property type="reaction ID" value="UER00116"/>
</dbReference>
<dbReference type="PANTHER" id="PTHR45753:SF6">
    <property type="entry name" value="ASPARTATE CARBAMOYLTRANSFERASE"/>
    <property type="match status" value="1"/>
</dbReference>
<dbReference type="SUPFAM" id="SSF53671">
    <property type="entry name" value="Aspartate/ornithine carbamoyltransferase"/>
    <property type="match status" value="1"/>
</dbReference>
<dbReference type="PRINTS" id="PR00101">
    <property type="entry name" value="ATCASE"/>
</dbReference>
<feature type="binding site" evidence="7">
    <location>
        <position position="130"/>
    </location>
    <ligand>
        <name>carbamoyl phosphate</name>
        <dbReference type="ChEBI" id="CHEBI:58228"/>
    </ligand>
</feature>
<dbReference type="InterPro" id="IPR036901">
    <property type="entry name" value="Asp/Orn_carbamoylTrfase_sf"/>
</dbReference>
<comment type="similarity">
    <text evidence="2 7">Belongs to the aspartate/ornithine carbamoyltransferase superfamily. ATCase family.</text>
</comment>
<dbReference type="GO" id="GO:0004070">
    <property type="term" value="F:aspartate carbamoyltransferase activity"/>
    <property type="evidence" value="ECO:0007669"/>
    <property type="project" value="UniProtKB-UniRule"/>
</dbReference>
<dbReference type="InterPro" id="IPR006131">
    <property type="entry name" value="Asp_carbamoyltransf_Asp/Orn-bd"/>
</dbReference>
<feature type="binding site" evidence="7">
    <location>
        <position position="127"/>
    </location>
    <ligand>
        <name>carbamoyl phosphate</name>
        <dbReference type="ChEBI" id="CHEBI:58228"/>
    </ligand>
</feature>
<sequence>MQHFIETQQFTKESLTELFKLSSSLEGARERSLEGKILATLFYEPSTRTRLSFESAMMRLGGNVISVESARETSSDVKGETLEDTIRIIGQYADAIVLRHPEIGSAARAATVSKVPIINGGDGAGQHPTQALYDLYTIEREVGRIDGIHVAIVGDLKHGRAARSICYLLGKYDVRMTFVSPPELRMRDDIKEYLAEHEVPYSEVERLDGVMREADVVYQTRIQKERFASPEEYERLKDVYVIDRALADSMKEGAIIIHPLPRVGEIAEDVDDSPHAVYFKQVGYGVTVRMAILKTILGGESDILRPPAI</sequence>
<dbReference type="Pfam" id="PF00185">
    <property type="entry name" value="OTCace"/>
    <property type="match status" value="1"/>
</dbReference>
<feature type="binding site" evidence="7">
    <location>
        <position position="48"/>
    </location>
    <ligand>
        <name>carbamoyl phosphate</name>
        <dbReference type="ChEBI" id="CHEBI:58228"/>
    </ligand>
</feature>
<protein>
    <recommendedName>
        <fullName evidence="7">Aspartate carbamoyltransferase</fullName>
        <ecNumber evidence="7">2.1.3.2</ecNumber>
    </recommendedName>
    <alternativeName>
        <fullName evidence="7">Aspartate transcarbamylase</fullName>
        <shortName evidence="7">ATCase</shortName>
    </alternativeName>
</protein>
<keyword evidence="3 7" id="KW-0808">Transferase</keyword>
<comment type="subunit">
    <text evidence="7">Heterododecamer (2C3:3R2) of six catalytic PyrB chains organized as two trimers (C3), and six regulatory PyrI chains organized as three dimers (R2).</text>
</comment>
<keyword evidence="4 7" id="KW-0665">Pyrimidine biosynthesis</keyword>
<dbReference type="PRINTS" id="PR00100">
    <property type="entry name" value="AOTCASE"/>
</dbReference>
<name>A0A2H0U8P1_9BACT</name>
<dbReference type="PANTHER" id="PTHR45753">
    <property type="entry name" value="ORNITHINE CARBAMOYLTRANSFERASE, MITOCHONDRIAL"/>
    <property type="match status" value="1"/>
</dbReference>
<dbReference type="InterPro" id="IPR002082">
    <property type="entry name" value="Asp_carbamoyltransf"/>
</dbReference>
<gene>
    <name evidence="7" type="primary">pyrB</name>
    <name evidence="10" type="ORF">COU20_00425</name>
</gene>
<organism evidence="10 11">
    <name type="scientific">Candidatus Kaiserbacteria bacterium CG10_big_fil_rev_8_21_14_0_10_59_10</name>
    <dbReference type="NCBI Taxonomy" id="1974612"/>
    <lineage>
        <taxon>Bacteria</taxon>
        <taxon>Candidatus Kaiseribacteriota</taxon>
    </lineage>
</organism>
<dbReference type="GO" id="GO:0006520">
    <property type="term" value="P:amino acid metabolic process"/>
    <property type="evidence" value="ECO:0007669"/>
    <property type="project" value="InterPro"/>
</dbReference>
<comment type="function">
    <text evidence="5 7">Catalyzes the condensation of carbamoyl phosphate and aspartate to form carbamoyl aspartate and inorganic phosphate, the committed step in the de novo pyrimidine nucleotide biosynthesis pathway.</text>
</comment>
<comment type="pathway">
    <text evidence="1 7">Pyrimidine metabolism; UMP biosynthesis via de novo pathway; (S)-dihydroorotate from bicarbonate: step 2/3.</text>
</comment>
<dbReference type="GO" id="GO:0044205">
    <property type="term" value="P:'de novo' UMP biosynthetic process"/>
    <property type="evidence" value="ECO:0007669"/>
    <property type="project" value="UniProtKB-UniRule"/>
</dbReference>
<comment type="catalytic activity">
    <reaction evidence="6 7">
        <text>carbamoyl phosphate + L-aspartate = N-carbamoyl-L-aspartate + phosphate + H(+)</text>
        <dbReference type="Rhea" id="RHEA:20013"/>
        <dbReference type="ChEBI" id="CHEBI:15378"/>
        <dbReference type="ChEBI" id="CHEBI:29991"/>
        <dbReference type="ChEBI" id="CHEBI:32814"/>
        <dbReference type="ChEBI" id="CHEBI:43474"/>
        <dbReference type="ChEBI" id="CHEBI:58228"/>
        <dbReference type="EC" id="2.1.3.2"/>
    </reaction>
</comment>
<feature type="binding site" evidence="7">
    <location>
        <position position="221"/>
    </location>
    <ligand>
        <name>L-aspartate</name>
        <dbReference type="ChEBI" id="CHEBI:29991"/>
    </ligand>
</feature>
<evidence type="ECO:0000259" key="8">
    <source>
        <dbReference type="Pfam" id="PF00185"/>
    </source>
</evidence>
<feature type="domain" description="Aspartate/ornithine carbamoyltransferase carbamoyl-P binding" evidence="9">
    <location>
        <begin position="2"/>
        <end position="139"/>
    </location>
</feature>
<evidence type="ECO:0000313" key="10">
    <source>
        <dbReference type="EMBL" id="PIR82781.1"/>
    </source>
</evidence>
<dbReference type="FunFam" id="3.40.50.1370:FF:000001">
    <property type="entry name" value="Aspartate carbamoyltransferase"/>
    <property type="match status" value="1"/>
</dbReference>
<dbReference type="Proteomes" id="UP000231379">
    <property type="component" value="Unassembled WGS sequence"/>
</dbReference>
<dbReference type="AlphaFoldDB" id="A0A2H0U8P1"/>
<evidence type="ECO:0000256" key="7">
    <source>
        <dbReference type="HAMAP-Rule" id="MF_00001"/>
    </source>
</evidence>
<dbReference type="EC" id="2.1.3.2" evidence="7"/>
<feature type="binding site" evidence="7">
    <location>
        <position position="260"/>
    </location>
    <ligand>
        <name>carbamoyl phosphate</name>
        <dbReference type="ChEBI" id="CHEBI:58228"/>
    </ligand>
</feature>